<dbReference type="SUPFAM" id="SSF81321">
    <property type="entry name" value="Family A G protein-coupled receptor-like"/>
    <property type="match status" value="1"/>
</dbReference>
<keyword evidence="7" id="KW-0675">Receptor</keyword>
<feature type="transmembrane region" description="Helical" evidence="9">
    <location>
        <begin position="304"/>
        <end position="327"/>
    </location>
</feature>
<dbReference type="PANTHER" id="PTHR24230">
    <property type="entry name" value="G-PROTEIN COUPLED RECEPTOR"/>
    <property type="match status" value="1"/>
</dbReference>
<evidence type="ECO:0000256" key="3">
    <source>
        <dbReference type="ARBA" id="ARBA00022692"/>
    </source>
</evidence>
<keyword evidence="12" id="KW-1185">Reference proteome</keyword>
<evidence type="ECO:0000256" key="2">
    <source>
        <dbReference type="ARBA" id="ARBA00022475"/>
    </source>
</evidence>
<feature type="transmembrane region" description="Helical" evidence="9">
    <location>
        <begin position="107"/>
        <end position="128"/>
    </location>
</feature>
<evidence type="ECO:0000256" key="8">
    <source>
        <dbReference type="ARBA" id="ARBA00023224"/>
    </source>
</evidence>
<evidence type="ECO:0000256" key="7">
    <source>
        <dbReference type="ARBA" id="ARBA00023170"/>
    </source>
</evidence>
<comment type="subcellular location">
    <subcellularLocation>
        <location evidence="1">Cell membrane</location>
        <topology evidence="1">Multi-pass membrane protein</topology>
    </subcellularLocation>
</comment>
<dbReference type="Gene3D" id="1.20.1070.10">
    <property type="entry name" value="Rhodopsin 7-helix transmembrane proteins"/>
    <property type="match status" value="1"/>
</dbReference>
<evidence type="ECO:0000256" key="1">
    <source>
        <dbReference type="ARBA" id="ARBA00004651"/>
    </source>
</evidence>
<keyword evidence="3 9" id="KW-0812">Transmembrane</keyword>
<evidence type="ECO:0000256" key="5">
    <source>
        <dbReference type="ARBA" id="ARBA00023040"/>
    </source>
</evidence>
<comment type="caution">
    <text evidence="11">The sequence shown here is derived from an EMBL/GenBank/DDBJ whole genome shotgun (WGS) entry which is preliminary data.</text>
</comment>
<dbReference type="GO" id="GO:0007218">
    <property type="term" value="P:neuropeptide signaling pathway"/>
    <property type="evidence" value="ECO:0007669"/>
    <property type="project" value="TreeGrafter"/>
</dbReference>
<dbReference type="EMBL" id="MTYJ01000246">
    <property type="protein sequence ID" value="OWA51978.1"/>
    <property type="molecule type" value="Genomic_DNA"/>
</dbReference>
<sequence>MDQVNTIWISINHSESSSTGNQTTKILPIWSLNSLFFLAVCVIGLICNGTTLLVFIHDAHLRSTPFNIYLMNLFTANTASLLIQYPMAVAVNRYPSGWHLGNPACTIYLYCQSILGAGVLTLHALIAANRTWAILHPLSYRAVHSTRFASTLCGFMWLYVHLTMGPYLYVDAFYYRLDVERTGCDLNHSDTALALWSVTLTIVVYILPVCVVLSSFPVVMACKVLRSERKRRRSSRLGSDSLYVHKCGIHLLSQVVDPRITAPFSIAGYNKQVRECASDVWRKQSKDPVIGSSRAVCGCWSSKYLILALLTISVAVCSAPNMLYFLLVGIIPGFWNQKYLQLAALLFSCQTVFDPVLFVLALERLRKSLLRMINCASQSGPLHVNV</sequence>
<dbReference type="GO" id="GO:0008528">
    <property type="term" value="F:G protein-coupled peptide receptor activity"/>
    <property type="evidence" value="ECO:0007669"/>
    <property type="project" value="TreeGrafter"/>
</dbReference>
<reference evidence="12" key="1">
    <citation type="submission" date="2017-01" db="EMBL/GenBank/DDBJ databases">
        <title>Comparative genomics of anhydrobiosis in the tardigrade Hypsibius dujardini.</title>
        <authorList>
            <person name="Yoshida Y."/>
            <person name="Koutsovoulos G."/>
            <person name="Laetsch D."/>
            <person name="Stevens L."/>
            <person name="Kumar S."/>
            <person name="Horikawa D."/>
            <person name="Ishino K."/>
            <person name="Komine S."/>
            <person name="Tomita M."/>
            <person name="Blaxter M."/>
            <person name="Arakawa K."/>
        </authorList>
    </citation>
    <scope>NUCLEOTIDE SEQUENCE [LARGE SCALE GENOMIC DNA]</scope>
    <source>
        <strain evidence="12">Z151</strain>
    </source>
</reference>
<keyword evidence="6 9" id="KW-0472">Membrane</keyword>
<dbReference type="InterPro" id="IPR017452">
    <property type="entry name" value="GPCR_Rhodpsn_7TM"/>
</dbReference>
<accession>A0A9X6RL40</accession>
<dbReference type="AlphaFoldDB" id="A0A9X6RL40"/>
<feature type="domain" description="G-protein coupled receptors family 1 profile" evidence="10">
    <location>
        <begin position="47"/>
        <end position="358"/>
    </location>
</feature>
<evidence type="ECO:0000256" key="6">
    <source>
        <dbReference type="ARBA" id="ARBA00023136"/>
    </source>
</evidence>
<feature type="transmembrane region" description="Helical" evidence="9">
    <location>
        <begin position="339"/>
        <end position="362"/>
    </location>
</feature>
<evidence type="ECO:0000313" key="11">
    <source>
        <dbReference type="EMBL" id="OWA51978.1"/>
    </source>
</evidence>
<dbReference type="PRINTS" id="PR00237">
    <property type="entry name" value="GPCRRHODOPSN"/>
</dbReference>
<gene>
    <name evidence="11" type="ORF">BV898_16436</name>
</gene>
<dbReference type="InterPro" id="IPR000276">
    <property type="entry name" value="GPCR_Rhodpsn"/>
</dbReference>
<feature type="transmembrane region" description="Helical" evidence="9">
    <location>
        <begin position="202"/>
        <end position="225"/>
    </location>
</feature>
<name>A0A9X6RL40_HYPEX</name>
<feature type="transmembrane region" description="Helical" evidence="9">
    <location>
        <begin position="68"/>
        <end position="87"/>
    </location>
</feature>
<dbReference type="Proteomes" id="UP000192578">
    <property type="component" value="Unassembled WGS sequence"/>
</dbReference>
<keyword evidence="4 9" id="KW-1133">Transmembrane helix</keyword>
<keyword evidence="8" id="KW-0807">Transducer</keyword>
<dbReference type="PROSITE" id="PS50262">
    <property type="entry name" value="G_PROTEIN_RECEP_F1_2"/>
    <property type="match status" value="1"/>
</dbReference>
<evidence type="ECO:0000256" key="9">
    <source>
        <dbReference type="SAM" id="Phobius"/>
    </source>
</evidence>
<keyword evidence="5" id="KW-0297">G-protein coupled receptor</keyword>
<dbReference type="GO" id="GO:0005886">
    <property type="term" value="C:plasma membrane"/>
    <property type="evidence" value="ECO:0007669"/>
    <property type="project" value="UniProtKB-SubCell"/>
</dbReference>
<dbReference type="OrthoDB" id="10005568at2759"/>
<keyword evidence="2" id="KW-1003">Cell membrane</keyword>
<protein>
    <recommendedName>
        <fullName evidence="10">G-protein coupled receptors family 1 profile domain-containing protein</fullName>
    </recommendedName>
</protein>
<feature type="transmembrane region" description="Helical" evidence="9">
    <location>
        <begin position="35"/>
        <end position="56"/>
    </location>
</feature>
<dbReference type="CDD" id="cd00637">
    <property type="entry name" value="7tm_classA_rhodopsin-like"/>
    <property type="match status" value="1"/>
</dbReference>
<dbReference type="PANTHER" id="PTHR24230:SF76">
    <property type="entry name" value="G-PROTEIN COUPLED RECEPTORS FAMILY 1 PROFILE DOMAIN-CONTAINING PROTEIN"/>
    <property type="match status" value="1"/>
</dbReference>
<evidence type="ECO:0000313" key="12">
    <source>
        <dbReference type="Proteomes" id="UP000192578"/>
    </source>
</evidence>
<evidence type="ECO:0000259" key="10">
    <source>
        <dbReference type="PROSITE" id="PS50262"/>
    </source>
</evidence>
<organism evidence="11 12">
    <name type="scientific">Hypsibius exemplaris</name>
    <name type="common">Freshwater tardigrade</name>
    <dbReference type="NCBI Taxonomy" id="2072580"/>
    <lineage>
        <taxon>Eukaryota</taxon>
        <taxon>Metazoa</taxon>
        <taxon>Ecdysozoa</taxon>
        <taxon>Tardigrada</taxon>
        <taxon>Eutardigrada</taxon>
        <taxon>Parachela</taxon>
        <taxon>Hypsibioidea</taxon>
        <taxon>Hypsibiidae</taxon>
        <taxon>Hypsibius</taxon>
    </lineage>
</organism>
<evidence type="ECO:0000256" key="4">
    <source>
        <dbReference type="ARBA" id="ARBA00022989"/>
    </source>
</evidence>
<proteinExistence type="predicted"/>
<feature type="transmembrane region" description="Helical" evidence="9">
    <location>
        <begin position="148"/>
        <end position="169"/>
    </location>
</feature>
<dbReference type="Pfam" id="PF00001">
    <property type="entry name" value="7tm_1"/>
    <property type="match status" value="1"/>
</dbReference>